<keyword evidence="2" id="KW-1185">Reference proteome</keyword>
<proteinExistence type="predicted"/>
<dbReference type="RefSeq" id="XP_003682400.1">
    <property type="nucleotide sequence ID" value="XM_003682352.1"/>
</dbReference>
<evidence type="ECO:0000313" key="2">
    <source>
        <dbReference type="Proteomes" id="UP000005627"/>
    </source>
</evidence>
<dbReference type="HOGENOM" id="CLU_085474_0_0_1"/>
<evidence type="ECO:0000313" key="1">
    <source>
        <dbReference type="EMBL" id="CCE93189.1"/>
    </source>
</evidence>
<dbReference type="KEGG" id="tdl:TDEL_0F03780"/>
<sequence length="287" mass="32167">MDDCLVIVTGPGGYEIGLADQFDSLRELNTSSEGNLSGEELFKSVREYLNELLITTTGDTQVLFIEDIVCPMSEKREFCEVFIKSLGCSSITFIPNALLCCISTSISDAMVLNVGAKYASCTPIIGLRIVDRSIMLSKRSERWLNNTFREKGSSKEAIIDLITDAGHPATYDDDDLPLGLLIRKVMLSLKIDTRRLISRNIILSGLMRDDDPFQTNLLQTLGLSSENLKSVNLWQAVLSNAEYLLNESVMGELRFTHDMFNEPLCEVPDWHELKYVKNFTNVGNFTI</sequence>
<dbReference type="InParanoid" id="G8ZX45"/>
<reference evidence="1 2" key="1">
    <citation type="journal article" date="2011" name="Proc. Natl. Acad. Sci. U.S.A.">
        <title>Evolutionary erosion of yeast sex chromosomes by mating-type switching accidents.</title>
        <authorList>
            <person name="Gordon J.L."/>
            <person name="Armisen D."/>
            <person name="Proux-Wera E."/>
            <person name="Oheigeartaigh S.S."/>
            <person name="Byrne K.P."/>
            <person name="Wolfe K.H."/>
        </authorList>
    </citation>
    <scope>NUCLEOTIDE SEQUENCE [LARGE SCALE GENOMIC DNA]</scope>
    <source>
        <strain evidence="2">ATCC 10662 / CBS 1146 / NBRC 0425 / NCYC 2629 / NRRL Y-866</strain>
    </source>
</reference>
<dbReference type="FunCoup" id="G8ZX45">
    <property type="interactions" value="71"/>
</dbReference>
<dbReference type="InterPro" id="IPR004000">
    <property type="entry name" value="Actin"/>
</dbReference>
<dbReference type="AlphaFoldDB" id="G8ZX45"/>
<accession>G8ZX45</accession>
<dbReference type="EMBL" id="HE616747">
    <property type="protein sequence ID" value="CCE93189.1"/>
    <property type="molecule type" value="Genomic_DNA"/>
</dbReference>
<dbReference type="OrthoDB" id="337660at2759"/>
<dbReference type="Proteomes" id="UP000005627">
    <property type="component" value="Chromosome 6"/>
</dbReference>
<dbReference type="Pfam" id="PF00022">
    <property type="entry name" value="Actin"/>
    <property type="match status" value="1"/>
</dbReference>
<dbReference type="eggNOG" id="ENOG502S8RP">
    <property type="taxonomic scope" value="Eukaryota"/>
</dbReference>
<organism evidence="1 2">
    <name type="scientific">Torulaspora delbrueckii</name>
    <name type="common">Yeast</name>
    <name type="synonym">Candida colliculosa</name>
    <dbReference type="NCBI Taxonomy" id="4950"/>
    <lineage>
        <taxon>Eukaryota</taxon>
        <taxon>Fungi</taxon>
        <taxon>Dikarya</taxon>
        <taxon>Ascomycota</taxon>
        <taxon>Saccharomycotina</taxon>
        <taxon>Saccharomycetes</taxon>
        <taxon>Saccharomycetales</taxon>
        <taxon>Saccharomycetaceae</taxon>
        <taxon>Torulaspora</taxon>
    </lineage>
</organism>
<dbReference type="Gene3D" id="3.30.420.40">
    <property type="match status" value="1"/>
</dbReference>
<name>G8ZX45_TORDE</name>
<gene>
    <name evidence="1" type="primary">TDEL0F03780</name>
    <name evidence="1" type="ORF">TDEL_0F03780</name>
</gene>
<dbReference type="GeneID" id="11501784"/>
<protein>
    <submittedName>
        <fullName evidence="1">Uncharacterized protein</fullName>
    </submittedName>
</protein>
<dbReference type="STRING" id="1076872.G8ZX45"/>